<evidence type="ECO:0000259" key="8">
    <source>
        <dbReference type="Pfam" id="PF09743"/>
    </source>
</evidence>
<comment type="similarity">
    <text evidence="2">Belongs to the UFL1 family.</text>
</comment>
<keyword evidence="5" id="KW-0833">Ubl conjugation pathway</keyword>
<dbReference type="EMBL" id="JAJSOF020000001">
    <property type="protein sequence ID" value="KAJ4451595.1"/>
    <property type="molecule type" value="Genomic_DNA"/>
</dbReference>
<dbReference type="Proteomes" id="UP001148838">
    <property type="component" value="Unassembled WGS sequence"/>
</dbReference>
<evidence type="ECO:0000313" key="12">
    <source>
        <dbReference type="Proteomes" id="UP001148838"/>
    </source>
</evidence>
<dbReference type="InterPro" id="IPR018611">
    <property type="entry name" value="Ufl1"/>
</dbReference>
<organism evidence="11 12">
    <name type="scientific">Periplaneta americana</name>
    <name type="common">American cockroach</name>
    <name type="synonym">Blatta americana</name>
    <dbReference type="NCBI Taxonomy" id="6978"/>
    <lineage>
        <taxon>Eukaryota</taxon>
        <taxon>Metazoa</taxon>
        <taxon>Ecdysozoa</taxon>
        <taxon>Arthropoda</taxon>
        <taxon>Hexapoda</taxon>
        <taxon>Insecta</taxon>
        <taxon>Pterygota</taxon>
        <taxon>Neoptera</taxon>
        <taxon>Polyneoptera</taxon>
        <taxon>Dictyoptera</taxon>
        <taxon>Blattodea</taxon>
        <taxon>Blattoidea</taxon>
        <taxon>Blattidae</taxon>
        <taxon>Blattinae</taxon>
        <taxon>Periplaneta</taxon>
    </lineage>
</organism>
<dbReference type="InterPro" id="IPR056580">
    <property type="entry name" value="Ufl1_dom"/>
</dbReference>
<protein>
    <recommendedName>
        <fullName evidence="3">E3 UFM1-protein ligase 1 homolog</fullName>
    </recommendedName>
    <alternativeName>
        <fullName evidence="6">E3 UFM1-protein transferase 1 homolog</fullName>
    </alternativeName>
</protein>
<gene>
    <name evidence="11" type="ORF">ANN_03064</name>
</gene>
<evidence type="ECO:0000256" key="7">
    <source>
        <dbReference type="SAM" id="MobiDB-lite"/>
    </source>
</evidence>
<dbReference type="InterPro" id="IPR001888">
    <property type="entry name" value="Transposase_1"/>
</dbReference>
<proteinExistence type="inferred from homology"/>
<dbReference type="Pfam" id="PF17906">
    <property type="entry name" value="HTH_48"/>
    <property type="match status" value="1"/>
</dbReference>
<dbReference type="Pfam" id="PF01359">
    <property type="entry name" value="Transposase_1"/>
    <property type="match status" value="1"/>
</dbReference>
<accession>A0ABQ8U1S4</accession>
<feature type="region of interest" description="Disordered" evidence="7">
    <location>
        <begin position="409"/>
        <end position="480"/>
    </location>
</feature>
<dbReference type="Pfam" id="PF09743">
    <property type="entry name" value="E3_UFM1_ligase"/>
    <property type="match status" value="1"/>
</dbReference>
<evidence type="ECO:0000259" key="9">
    <source>
        <dbReference type="Pfam" id="PF17906"/>
    </source>
</evidence>
<dbReference type="Pfam" id="PF25870">
    <property type="entry name" value="WHD_UFL1_5th"/>
    <property type="match status" value="1"/>
</dbReference>
<comment type="caution">
    <text evidence="11">The sequence shown here is derived from an EMBL/GenBank/DDBJ whole genome shotgun (WGS) entry which is preliminary data.</text>
</comment>
<keyword evidence="12" id="KW-1185">Reference proteome</keyword>
<evidence type="ECO:0000259" key="10">
    <source>
        <dbReference type="Pfam" id="PF23659"/>
    </source>
</evidence>
<dbReference type="Pfam" id="PF23659">
    <property type="entry name" value="UFL1"/>
    <property type="match status" value="1"/>
</dbReference>
<name>A0ABQ8U1S4_PERAM</name>
<dbReference type="PANTHER" id="PTHR31057:SF0">
    <property type="entry name" value="E3 UFM1-PROTEIN LIGASE 1"/>
    <property type="match status" value="1"/>
</dbReference>
<reference evidence="11 12" key="1">
    <citation type="journal article" date="2022" name="Allergy">
        <title>Genome assembly and annotation of Periplaneta americana reveal a comprehensive cockroach allergen profile.</title>
        <authorList>
            <person name="Wang L."/>
            <person name="Xiong Q."/>
            <person name="Saelim N."/>
            <person name="Wang L."/>
            <person name="Nong W."/>
            <person name="Wan A.T."/>
            <person name="Shi M."/>
            <person name="Liu X."/>
            <person name="Cao Q."/>
            <person name="Hui J.H.L."/>
            <person name="Sookrung N."/>
            <person name="Leung T.F."/>
            <person name="Tungtrongchitr A."/>
            <person name="Tsui S.K.W."/>
        </authorList>
    </citation>
    <scope>NUCLEOTIDE SEQUENCE [LARGE SCALE GENOMIC DNA]</scope>
    <source>
        <strain evidence="11">PWHHKU_190912</strain>
    </source>
</reference>
<evidence type="ECO:0000256" key="4">
    <source>
        <dbReference type="ARBA" id="ARBA00022679"/>
    </source>
</evidence>
<evidence type="ECO:0000256" key="3">
    <source>
        <dbReference type="ARBA" id="ARBA00014160"/>
    </source>
</evidence>
<feature type="domain" description="E3 UFM1-protein ligase 1-like N-terminal" evidence="8">
    <location>
        <begin position="8"/>
        <end position="285"/>
    </location>
</feature>
<feature type="domain" description="E3 UFM1-protein ligase 1-like" evidence="10">
    <location>
        <begin position="550"/>
        <end position="672"/>
    </location>
</feature>
<evidence type="ECO:0000256" key="2">
    <source>
        <dbReference type="ARBA" id="ARBA00010789"/>
    </source>
</evidence>
<dbReference type="PANTHER" id="PTHR31057">
    <property type="entry name" value="E3 UFM1-PROTEIN LIGASE 1"/>
    <property type="match status" value="1"/>
</dbReference>
<comment type="function">
    <text evidence="1">E3 UFM1-protein ligase that mediates ufmylation of target proteins.</text>
</comment>
<evidence type="ECO:0000256" key="1">
    <source>
        <dbReference type="ARBA" id="ARBA00003950"/>
    </source>
</evidence>
<dbReference type="Gene3D" id="3.30.420.10">
    <property type="entry name" value="Ribonuclease H-like superfamily/Ribonuclease H"/>
    <property type="match status" value="2"/>
</dbReference>
<evidence type="ECO:0000256" key="5">
    <source>
        <dbReference type="ARBA" id="ARBA00022786"/>
    </source>
</evidence>
<dbReference type="InterPro" id="IPR041426">
    <property type="entry name" value="Mos1_HTH"/>
</dbReference>
<sequence length="1075" mass="122544">MTAVEWDEVKRLAADFQRAQLSSTVQRLSERNCVEIVTKLLDLKLLDVIFTTDGKEYVTPQQLTREIRDELYVHGGRINLVELAKLLNVDLSQITARATEIDRVDQNCSLVLGQLIDKTYLNHIAEEINERLLQQGQVTIGDLTRHYDLPSDFLQTVVEKQLGKTIHGKQDKTDPQVFFTESYVARNRACIRGALAAVMRPISIATLLSQCGVEERLFYSIIDNLMEMKQVPGVITGKQQSGGSMYIPTIYSKSQNDWVNSFYKQNGYLEYDALSRLGISDPQLFVRKHFPNEKLLLLPSCAVGPQIFDQIEAAVEEAISTGSMVDVMPLLPSLFEPEDAEEILTEVLKNFKNKSPNQNVHIFCNSMVLTEQFMQKLAKPFDAIIQKKAEEIVSSGVYLSAQAESKLQNNRSLIEQDEPSSKADRREERRKKATGGKGGGGTQGRETKTKSTKKKYQRGKVTAGDSDEEVTSSGGKASKSGVNKLEMLNIEDIKEVLITDEFLQEDDFSELITEIANYLHPSLNKTGLAAAQVVFESTMASTAQNRRKTHSELQDKLNAMVTNVRLFEKGLKQFSDKDVQQQLIKYLLKTLCTEITNEIFSYVAQENMIQYDQAKELSPEIRMKILNDAPNESKESLLKLHKSLNNNSVDEVLNCIETALGPGVCDMILRKPDKKKESADAGGVVTIQYWTLSNFAISYHYEFMHNYDMSNIIFEATTAVRTSPSTVGTVDSFRGSSFSFTSDITNIISSSHTNNAACIWTFRIQHFNILTIACYCRNFQYLAEVSWSRLVAVVWQQWSEIEALIPSPAACKVRSVIKFFNAQSIAPIEIHRQLCQVYGPNIMSKQMVRCWCRQFSEGRQSVHDEERSGRPSLINDDRVELVWQCIMENRRFTIMELSSHFPQISRSLFHEIVTKHLLFKKVCARWVPKNLTPEHKMQRLGAALTFLQWYHDDGDEFLDRIVTGDETWISHFTPETKQQSMHWRHSGSPVRTKFKQMLSVRKVMCTVFWDSDFHVFLHLKKFLSSGERFGNDEELKTSVTRWFHSQAAEFYDRGIQKLIPQYDKCLNSDGGYVEK</sequence>
<evidence type="ECO:0000256" key="6">
    <source>
        <dbReference type="ARBA" id="ARBA00030452"/>
    </source>
</evidence>
<dbReference type="InterPro" id="IPR036397">
    <property type="entry name" value="RNaseH_sf"/>
</dbReference>
<dbReference type="InterPro" id="IPR056579">
    <property type="entry name" value="Ufl1_N"/>
</dbReference>
<keyword evidence="4" id="KW-0808">Transferase</keyword>
<evidence type="ECO:0000313" key="11">
    <source>
        <dbReference type="EMBL" id="KAJ4451595.1"/>
    </source>
</evidence>
<feature type="domain" description="Mos1 transposase HTH" evidence="9">
    <location>
        <begin position="824"/>
        <end position="858"/>
    </location>
</feature>